<organism evidence="9 10">
    <name type="scientific">Neolecta irregularis (strain DAH-3)</name>
    <dbReference type="NCBI Taxonomy" id="1198029"/>
    <lineage>
        <taxon>Eukaryota</taxon>
        <taxon>Fungi</taxon>
        <taxon>Dikarya</taxon>
        <taxon>Ascomycota</taxon>
        <taxon>Taphrinomycotina</taxon>
        <taxon>Neolectales</taxon>
        <taxon>Neolectaceae</taxon>
        <taxon>Neolecta</taxon>
    </lineage>
</organism>
<dbReference type="Proteomes" id="UP000186594">
    <property type="component" value="Unassembled WGS sequence"/>
</dbReference>
<dbReference type="GO" id="GO:0000785">
    <property type="term" value="C:chromatin"/>
    <property type="evidence" value="ECO:0007669"/>
    <property type="project" value="EnsemblFungi"/>
</dbReference>
<comment type="similarity">
    <text evidence="2 5">Belongs to the ORC2 family.</text>
</comment>
<dbReference type="OrthoDB" id="346673at2759"/>
<evidence type="ECO:0000256" key="2">
    <source>
        <dbReference type="ARBA" id="ARBA00007421"/>
    </source>
</evidence>
<feature type="region of interest" description="Disordered" evidence="6">
    <location>
        <begin position="1"/>
        <end position="72"/>
    </location>
</feature>
<dbReference type="AlphaFoldDB" id="A0A1U7LTJ4"/>
<evidence type="ECO:0000259" key="7">
    <source>
        <dbReference type="Pfam" id="PF04084"/>
    </source>
</evidence>
<name>A0A1U7LTJ4_NEOID</name>
<comment type="subcellular location">
    <subcellularLocation>
        <location evidence="1 5">Nucleus</location>
    </subcellularLocation>
</comment>
<proteinExistence type="inferred from homology"/>
<gene>
    <name evidence="9" type="ORF">NEOLI_002725</name>
</gene>
<dbReference type="PANTHER" id="PTHR14052:SF0">
    <property type="entry name" value="ORIGIN RECOGNITION COMPLEX SUBUNIT 2"/>
    <property type="match status" value="1"/>
</dbReference>
<dbReference type="InterPro" id="IPR007220">
    <property type="entry name" value="ORC2"/>
</dbReference>
<keyword evidence="3 5" id="KW-0235">DNA replication</keyword>
<evidence type="ECO:0000313" key="10">
    <source>
        <dbReference type="Proteomes" id="UP000186594"/>
    </source>
</evidence>
<evidence type="ECO:0000256" key="5">
    <source>
        <dbReference type="RuleBase" id="RU368084"/>
    </source>
</evidence>
<dbReference type="GO" id="GO:0006260">
    <property type="term" value="P:DNA replication"/>
    <property type="evidence" value="ECO:0007669"/>
    <property type="project" value="UniProtKB-UniRule"/>
</dbReference>
<feature type="compositionally biased region" description="Polar residues" evidence="6">
    <location>
        <begin position="22"/>
        <end position="49"/>
    </location>
</feature>
<dbReference type="Pfam" id="PF24882">
    <property type="entry name" value="WHD_ORC2"/>
    <property type="match status" value="1"/>
</dbReference>
<protein>
    <recommendedName>
        <fullName evidence="5">Origin recognition complex subunit 2</fullName>
    </recommendedName>
</protein>
<evidence type="ECO:0000256" key="4">
    <source>
        <dbReference type="ARBA" id="ARBA00023242"/>
    </source>
</evidence>
<comment type="caution">
    <text evidence="9">The sequence shown here is derived from an EMBL/GenBank/DDBJ whole genome shotgun (WGS) entry which is preliminary data.</text>
</comment>
<evidence type="ECO:0000256" key="6">
    <source>
        <dbReference type="SAM" id="MobiDB-lite"/>
    </source>
</evidence>
<comment type="function">
    <text evidence="5">Component of the origin recognition complex (ORC) that binds origins of replication. DNA-binding is ATP-dependent. ORC is required to assemble the pre-replication complex necessary to initiate DNA replication.</text>
</comment>
<feature type="domain" description="Origin recognition complex subunit 2 RecA-like" evidence="7">
    <location>
        <begin position="193"/>
        <end position="351"/>
    </location>
</feature>
<dbReference type="Pfam" id="PF04084">
    <property type="entry name" value="RecA-like_ORC2"/>
    <property type="match status" value="1"/>
</dbReference>
<evidence type="ECO:0000256" key="1">
    <source>
        <dbReference type="ARBA" id="ARBA00004123"/>
    </source>
</evidence>
<dbReference type="InterPro" id="IPR056772">
    <property type="entry name" value="RecA-like_ORC2"/>
</dbReference>
<dbReference type="EMBL" id="LXFE01000264">
    <property type="protein sequence ID" value="OLL25964.1"/>
    <property type="molecule type" value="Genomic_DNA"/>
</dbReference>
<dbReference type="InterPro" id="IPR056773">
    <property type="entry name" value="WHD_ORC2"/>
</dbReference>
<evidence type="ECO:0000313" key="9">
    <source>
        <dbReference type="EMBL" id="OLL25964.1"/>
    </source>
</evidence>
<dbReference type="GO" id="GO:0005664">
    <property type="term" value="C:nuclear origin of replication recognition complex"/>
    <property type="evidence" value="ECO:0007669"/>
    <property type="project" value="UniProtKB-UniRule"/>
</dbReference>
<dbReference type="OMA" id="SHIACIP"/>
<evidence type="ECO:0000256" key="3">
    <source>
        <dbReference type="ARBA" id="ARBA00022705"/>
    </source>
</evidence>
<dbReference type="GO" id="GO:0003688">
    <property type="term" value="F:DNA replication origin binding"/>
    <property type="evidence" value="ECO:0007669"/>
    <property type="project" value="UniProtKB-UniRule"/>
</dbReference>
<sequence>MRGKRGASSNGSAPDSSPGRGSRTNTLQDEGNHFNTPTTPQKSNKTAGTATPKRLRELTGTPKTPLYSFGRNQQVVVNADRSARRKSYRKLIQDTLDEGNSDQEDDEQNEIVREIAENSQDDSSEDISGLESEAEIENKKINRGTGFEEYFAQLRAKGKTSNNTLSKLPQLDHSECRRLLDEMGPFHQEETDYLHSSKCHGGMFDQWIFELSSGFNILLYGYGSKRRLIMNFVESHLSNQLVVVINGYFPSINIKDILQIIASALEINVGSVSQDILNTILAELPHNSIPPLTLVIHNLDGENIRSEKSQSYLSILASHPKITLLASIDHINAPLLWDIAKSSNYNFLWHETTTFIPYTIETSFENNLVSQISQVGGGKGAKYVLSTLTPNARGIYRLLLESQVKLMKDTEQANESFGLEYKNWYTLSSKEFLVSNDINFRNTLTEFFDHRLVVSKRDHVGEEILWVPFEKRGVVQILEDLDEM</sequence>
<feature type="domain" description="Origin recognition complex subunit 2 winged-helix" evidence="8">
    <location>
        <begin position="413"/>
        <end position="471"/>
    </location>
</feature>
<keyword evidence="10" id="KW-1185">Reference proteome</keyword>
<dbReference type="PANTHER" id="PTHR14052">
    <property type="entry name" value="ORIGIN RECOGNITION COMPLEX SUBUNIT 2"/>
    <property type="match status" value="1"/>
</dbReference>
<comment type="subunit">
    <text evidence="5">Component of the origin recognition complex (ORC).</text>
</comment>
<reference evidence="9 10" key="1">
    <citation type="submission" date="2016-04" db="EMBL/GenBank/DDBJ databases">
        <title>Evolutionary innovation and constraint leading to complex multicellularity in the Ascomycota.</title>
        <authorList>
            <person name="Cisse O."/>
            <person name="Nguyen A."/>
            <person name="Hewitt D.A."/>
            <person name="Jedd G."/>
            <person name="Stajich J.E."/>
        </authorList>
    </citation>
    <scope>NUCLEOTIDE SEQUENCE [LARGE SCALE GENOMIC DNA]</scope>
    <source>
        <strain evidence="9 10">DAH-3</strain>
    </source>
</reference>
<evidence type="ECO:0000259" key="8">
    <source>
        <dbReference type="Pfam" id="PF24882"/>
    </source>
</evidence>
<dbReference type="STRING" id="1198029.A0A1U7LTJ4"/>
<keyword evidence="4 5" id="KW-0539">Nucleus</keyword>
<accession>A0A1U7LTJ4</accession>